<dbReference type="EMBL" id="HBGF01022390">
    <property type="protein sequence ID" value="CAD9116092.1"/>
    <property type="molecule type" value="Transcribed_RNA"/>
</dbReference>
<proteinExistence type="predicted"/>
<feature type="compositionally biased region" description="Basic residues" evidence="1">
    <location>
        <begin position="203"/>
        <end position="215"/>
    </location>
</feature>
<dbReference type="AlphaFoldDB" id="A0A7S1Q3I3"/>
<feature type="compositionally biased region" description="Basic and acidic residues" evidence="1">
    <location>
        <begin position="178"/>
        <end position="189"/>
    </location>
</feature>
<organism evidence="2">
    <name type="scientific">Neobodo designis</name>
    <name type="common">Flagellated protozoan</name>
    <name type="synonym">Bodo designis</name>
    <dbReference type="NCBI Taxonomy" id="312471"/>
    <lineage>
        <taxon>Eukaryota</taxon>
        <taxon>Discoba</taxon>
        <taxon>Euglenozoa</taxon>
        <taxon>Kinetoplastea</taxon>
        <taxon>Metakinetoplastina</taxon>
        <taxon>Neobodonida</taxon>
        <taxon>Neobodo</taxon>
    </lineage>
</organism>
<feature type="region of interest" description="Disordered" evidence="1">
    <location>
        <begin position="159"/>
        <end position="215"/>
    </location>
</feature>
<feature type="compositionally biased region" description="Low complexity" evidence="1">
    <location>
        <begin position="159"/>
        <end position="176"/>
    </location>
</feature>
<evidence type="ECO:0000313" key="2">
    <source>
        <dbReference type="EMBL" id="CAD9116092.1"/>
    </source>
</evidence>
<name>A0A7S1Q3I3_NEODS</name>
<protein>
    <submittedName>
        <fullName evidence="2">Uncharacterized protein</fullName>
    </submittedName>
</protein>
<evidence type="ECO:0000256" key="1">
    <source>
        <dbReference type="SAM" id="MobiDB-lite"/>
    </source>
</evidence>
<gene>
    <name evidence="2" type="ORF">NDES1114_LOCUS14778</name>
</gene>
<accession>A0A7S1Q3I3</accession>
<reference evidence="2" key="1">
    <citation type="submission" date="2021-01" db="EMBL/GenBank/DDBJ databases">
        <authorList>
            <person name="Corre E."/>
            <person name="Pelletier E."/>
            <person name="Niang G."/>
            <person name="Scheremetjew M."/>
            <person name="Finn R."/>
            <person name="Kale V."/>
            <person name="Holt S."/>
            <person name="Cochrane G."/>
            <person name="Meng A."/>
            <person name="Brown T."/>
            <person name="Cohen L."/>
        </authorList>
    </citation>
    <scope>NUCLEOTIDE SEQUENCE</scope>
    <source>
        <strain evidence="2">CCAP 1951/1</strain>
    </source>
</reference>
<sequence>MASLPAAAAVNRAGDVVVVGDFKSTAFAMLCGPGESLPSAVASAQAVVETADGARVLAVPALLGLRASPAAWAAVLRGEFTVAHSAATDGAASQAAASPPSWALQAGGQAAPAAPVQASALPLRFAARAAAAAAMEQKRQHEAHQARAAAVAQAASAAAGPSSGSAPYASPSAVGGLDARRRTAPRDTRQPQSLLNPGEKPHAGKARGIRFGRPT</sequence>